<dbReference type="PANTHER" id="PTHR30471">
    <property type="entry name" value="DNA REPAIR PROTEIN RADC"/>
    <property type="match status" value="1"/>
</dbReference>
<dbReference type="Gene3D" id="3.40.140.10">
    <property type="entry name" value="Cytidine Deaminase, domain 2"/>
    <property type="match status" value="1"/>
</dbReference>
<dbReference type="PANTHER" id="PTHR30471:SF3">
    <property type="entry name" value="UPF0758 PROTEIN YEES-RELATED"/>
    <property type="match status" value="1"/>
</dbReference>
<dbReference type="InterPro" id="IPR037518">
    <property type="entry name" value="MPN"/>
</dbReference>
<dbReference type="GO" id="GO:0006508">
    <property type="term" value="P:proteolysis"/>
    <property type="evidence" value="ECO:0007669"/>
    <property type="project" value="UniProtKB-KW"/>
</dbReference>
<dbReference type="NCBIfam" id="NF000642">
    <property type="entry name" value="PRK00024.1"/>
    <property type="match status" value="1"/>
</dbReference>
<dbReference type="AlphaFoldDB" id="A0A7T0BZT5"/>
<reference evidence="9" key="1">
    <citation type="submission" date="2020-02" db="EMBL/GenBank/DDBJ databases">
        <title>Genomic and physiological characterization of two novel Nitrospinaceae genera.</title>
        <authorList>
            <person name="Mueller A.J."/>
            <person name="Jung M.-Y."/>
            <person name="Strachan C.R."/>
            <person name="Herbold C.W."/>
            <person name="Kirkegaard R.H."/>
            <person name="Daims H."/>
        </authorList>
    </citation>
    <scope>NUCLEOTIDE SEQUENCE [LARGE SCALE GENOMIC DNA]</scope>
</reference>
<evidence type="ECO:0000256" key="6">
    <source>
        <dbReference type="RuleBase" id="RU003797"/>
    </source>
</evidence>
<evidence type="ECO:0000256" key="4">
    <source>
        <dbReference type="ARBA" id="ARBA00022833"/>
    </source>
</evidence>
<name>A0A7T0BZT5_9BACT</name>
<evidence type="ECO:0000259" key="7">
    <source>
        <dbReference type="PROSITE" id="PS50249"/>
    </source>
</evidence>
<evidence type="ECO:0000256" key="3">
    <source>
        <dbReference type="ARBA" id="ARBA00022801"/>
    </source>
</evidence>
<dbReference type="SUPFAM" id="SSF102712">
    <property type="entry name" value="JAB1/MPN domain"/>
    <property type="match status" value="1"/>
</dbReference>
<protein>
    <submittedName>
        <fullName evidence="8">JAB domain-containing protein</fullName>
    </submittedName>
</protein>
<dbReference type="Pfam" id="PF20582">
    <property type="entry name" value="UPF0758_N"/>
    <property type="match status" value="1"/>
</dbReference>
<dbReference type="Pfam" id="PF04002">
    <property type="entry name" value="RadC"/>
    <property type="match status" value="1"/>
</dbReference>
<dbReference type="InterPro" id="IPR020891">
    <property type="entry name" value="UPF0758_CS"/>
</dbReference>
<keyword evidence="5" id="KW-0482">Metalloprotease</keyword>
<keyword evidence="4" id="KW-0862">Zinc</keyword>
<dbReference type="KEGG" id="nva:G3M78_00235"/>
<keyword evidence="2" id="KW-0479">Metal-binding</keyword>
<dbReference type="CDD" id="cd08071">
    <property type="entry name" value="MPN_DUF2466"/>
    <property type="match status" value="1"/>
</dbReference>
<dbReference type="NCBIfam" id="TIGR00608">
    <property type="entry name" value="radc"/>
    <property type="match status" value="1"/>
</dbReference>
<dbReference type="InterPro" id="IPR010994">
    <property type="entry name" value="RuvA_2-like"/>
</dbReference>
<dbReference type="SUPFAM" id="SSF47781">
    <property type="entry name" value="RuvA domain 2-like"/>
    <property type="match status" value="1"/>
</dbReference>
<dbReference type="InterPro" id="IPR046778">
    <property type="entry name" value="UPF0758_N"/>
</dbReference>
<dbReference type="Proteomes" id="UP000594464">
    <property type="component" value="Chromosome"/>
</dbReference>
<evidence type="ECO:0000256" key="1">
    <source>
        <dbReference type="ARBA" id="ARBA00022670"/>
    </source>
</evidence>
<evidence type="ECO:0000256" key="5">
    <source>
        <dbReference type="ARBA" id="ARBA00023049"/>
    </source>
</evidence>
<comment type="similarity">
    <text evidence="6">Belongs to the UPF0758 family.</text>
</comment>
<evidence type="ECO:0000313" key="8">
    <source>
        <dbReference type="EMBL" id="QPJ63917.1"/>
    </source>
</evidence>
<dbReference type="InterPro" id="IPR001405">
    <property type="entry name" value="UPF0758"/>
</dbReference>
<dbReference type="GO" id="GO:0008237">
    <property type="term" value="F:metallopeptidase activity"/>
    <property type="evidence" value="ECO:0007669"/>
    <property type="project" value="UniProtKB-KW"/>
</dbReference>
<dbReference type="PROSITE" id="PS50249">
    <property type="entry name" value="MPN"/>
    <property type="match status" value="1"/>
</dbReference>
<keyword evidence="3" id="KW-0378">Hydrolase</keyword>
<feature type="domain" description="MPN" evidence="7">
    <location>
        <begin position="105"/>
        <end position="230"/>
    </location>
</feature>
<dbReference type="PROSITE" id="PS01302">
    <property type="entry name" value="UPF0758"/>
    <property type="match status" value="1"/>
</dbReference>
<accession>A0A7T0BZT5</accession>
<organism evidence="8 9">
    <name type="scientific">Candidatus Nitrohelix vancouverensis</name>
    <dbReference type="NCBI Taxonomy" id="2705534"/>
    <lineage>
        <taxon>Bacteria</taxon>
        <taxon>Pseudomonadati</taxon>
        <taxon>Nitrospinota/Tectimicrobiota group</taxon>
        <taxon>Nitrospinota</taxon>
        <taxon>Nitrospinia</taxon>
        <taxon>Nitrospinales</taxon>
        <taxon>Nitrospinaceae</taxon>
        <taxon>Candidatus Nitrohelix</taxon>
    </lineage>
</organism>
<proteinExistence type="inferred from homology"/>
<evidence type="ECO:0000256" key="2">
    <source>
        <dbReference type="ARBA" id="ARBA00022723"/>
    </source>
</evidence>
<dbReference type="GO" id="GO:0046872">
    <property type="term" value="F:metal ion binding"/>
    <property type="evidence" value="ECO:0007669"/>
    <property type="project" value="UniProtKB-KW"/>
</dbReference>
<keyword evidence="1" id="KW-0645">Protease</keyword>
<dbReference type="EMBL" id="CP048620">
    <property type="protein sequence ID" value="QPJ63917.1"/>
    <property type="molecule type" value="Genomic_DNA"/>
</dbReference>
<evidence type="ECO:0000313" key="9">
    <source>
        <dbReference type="Proteomes" id="UP000594464"/>
    </source>
</evidence>
<dbReference type="InterPro" id="IPR025657">
    <property type="entry name" value="RadC_JAB"/>
</dbReference>
<sequence length="230" mass="25163">MDKDTSIKHWPEDERPRERLIKYGGSVLSDAQLIGIIIGSGDPQTKKSAVDLGRDLLAKFGDFYSLDRASISELCAIKGIGDAKAAQIKAALEIGKRMAAQRCGVKIKLGCAEDFVHQYAPFMRNLKKEIVKVVLLDSKLQVIRDLNVSEGSLNASIVHPREVMISAIKESASSLVLLHNHPSGDPSPSQHDLEITHRLQKSGEIIGIKLLDHIIIGGADYYSFAEQGLL</sequence>
<gene>
    <name evidence="8" type="ORF">G3M78_00235</name>
</gene>
<dbReference type="Gene3D" id="1.10.150.20">
    <property type="entry name" value="5' to 3' exonuclease, C-terminal subdomain"/>
    <property type="match status" value="1"/>
</dbReference>